<comment type="caution">
    <text evidence="13">The sequence shown here is derived from an EMBL/GenBank/DDBJ whole genome shotgun (WGS) entry which is preliminary data.</text>
</comment>
<dbReference type="Gene3D" id="6.10.340.10">
    <property type="match status" value="1"/>
</dbReference>
<comment type="subcellular location">
    <subcellularLocation>
        <location evidence="2">Membrane</location>
    </subcellularLocation>
</comment>
<organism evidence="13 14">
    <name type="scientific">Acanthopleuribacter pedis</name>
    <dbReference type="NCBI Taxonomy" id="442870"/>
    <lineage>
        <taxon>Bacteria</taxon>
        <taxon>Pseudomonadati</taxon>
        <taxon>Acidobacteriota</taxon>
        <taxon>Holophagae</taxon>
        <taxon>Acanthopleuribacterales</taxon>
        <taxon>Acanthopleuribacteraceae</taxon>
        <taxon>Acanthopleuribacter</taxon>
    </lineage>
</organism>
<evidence type="ECO:0000259" key="11">
    <source>
        <dbReference type="PROSITE" id="PS50109"/>
    </source>
</evidence>
<evidence type="ECO:0000256" key="8">
    <source>
        <dbReference type="ARBA" id="ARBA00022840"/>
    </source>
</evidence>
<feature type="domain" description="HAMP" evidence="12">
    <location>
        <begin position="173"/>
        <end position="231"/>
    </location>
</feature>
<dbReference type="AlphaFoldDB" id="A0A8J7U5Z0"/>
<evidence type="ECO:0000313" key="14">
    <source>
        <dbReference type="Proteomes" id="UP000664417"/>
    </source>
</evidence>
<name>A0A8J7U5Z0_9BACT</name>
<keyword evidence="10" id="KW-0472">Membrane</keyword>
<evidence type="ECO:0000256" key="2">
    <source>
        <dbReference type="ARBA" id="ARBA00004370"/>
    </source>
</evidence>
<keyword evidence="6" id="KW-0547">Nucleotide-binding</keyword>
<dbReference type="GO" id="GO:0030295">
    <property type="term" value="F:protein kinase activator activity"/>
    <property type="evidence" value="ECO:0007669"/>
    <property type="project" value="TreeGrafter"/>
</dbReference>
<dbReference type="GO" id="GO:0007234">
    <property type="term" value="P:osmosensory signaling via phosphorelay pathway"/>
    <property type="evidence" value="ECO:0007669"/>
    <property type="project" value="TreeGrafter"/>
</dbReference>
<dbReference type="Gene3D" id="3.30.565.10">
    <property type="entry name" value="Histidine kinase-like ATPase, C-terminal domain"/>
    <property type="match status" value="1"/>
</dbReference>
<dbReference type="InterPro" id="IPR036890">
    <property type="entry name" value="HATPase_C_sf"/>
</dbReference>
<accession>A0A8J7U5Z0</accession>
<evidence type="ECO:0000256" key="5">
    <source>
        <dbReference type="ARBA" id="ARBA00022679"/>
    </source>
</evidence>
<dbReference type="GO" id="GO:0016020">
    <property type="term" value="C:membrane"/>
    <property type="evidence" value="ECO:0007669"/>
    <property type="project" value="UniProtKB-SubCell"/>
</dbReference>
<dbReference type="InterPro" id="IPR003594">
    <property type="entry name" value="HATPase_dom"/>
</dbReference>
<dbReference type="Pfam" id="PF02518">
    <property type="entry name" value="HATPase_c"/>
    <property type="match status" value="1"/>
</dbReference>
<dbReference type="GO" id="GO:0005524">
    <property type="term" value="F:ATP binding"/>
    <property type="evidence" value="ECO:0007669"/>
    <property type="project" value="UniProtKB-KW"/>
</dbReference>
<dbReference type="GO" id="GO:0000156">
    <property type="term" value="F:phosphorelay response regulator activity"/>
    <property type="evidence" value="ECO:0007669"/>
    <property type="project" value="TreeGrafter"/>
</dbReference>
<keyword evidence="5" id="KW-0808">Transferase</keyword>
<dbReference type="Pfam" id="PF17149">
    <property type="entry name" value="CHASE5"/>
    <property type="match status" value="1"/>
</dbReference>
<dbReference type="SMART" id="SM00387">
    <property type="entry name" value="HATPase_c"/>
    <property type="match status" value="1"/>
</dbReference>
<feature type="transmembrane region" description="Helical" evidence="10">
    <location>
        <begin position="151"/>
        <end position="171"/>
    </location>
</feature>
<dbReference type="InterPro" id="IPR003660">
    <property type="entry name" value="HAMP_dom"/>
</dbReference>
<evidence type="ECO:0000256" key="3">
    <source>
        <dbReference type="ARBA" id="ARBA00012438"/>
    </source>
</evidence>
<evidence type="ECO:0000256" key="4">
    <source>
        <dbReference type="ARBA" id="ARBA00022553"/>
    </source>
</evidence>
<dbReference type="InterPro" id="IPR004358">
    <property type="entry name" value="Sig_transdc_His_kin-like_C"/>
</dbReference>
<dbReference type="InterPro" id="IPR005467">
    <property type="entry name" value="His_kinase_dom"/>
</dbReference>
<feature type="domain" description="Histidine kinase" evidence="11">
    <location>
        <begin position="356"/>
        <end position="540"/>
    </location>
</feature>
<evidence type="ECO:0000256" key="6">
    <source>
        <dbReference type="ARBA" id="ARBA00022741"/>
    </source>
</evidence>
<reference evidence="13" key="1">
    <citation type="submission" date="2021-03" db="EMBL/GenBank/DDBJ databases">
        <authorList>
            <person name="Wang G."/>
        </authorList>
    </citation>
    <scope>NUCLEOTIDE SEQUENCE</scope>
    <source>
        <strain evidence="13">KCTC 12899</strain>
    </source>
</reference>
<evidence type="ECO:0000256" key="9">
    <source>
        <dbReference type="ARBA" id="ARBA00023012"/>
    </source>
</evidence>
<dbReference type="RefSeq" id="WP_207863030.1">
    <property type="nucleotide sequence ID" value="NZ_JAFREP010000048.1"/>
</dbReference>
<evidence type="ECO:0000256" key="7">
    <source>
        <dbReference type="ARBA" id="ARBA00022777"/>
    </source>
</evidence>
<dbReference type="SMART" id="SM00304">
    <property type="entry name" value="HAMP"/>
    <property type="match status" value="1"/>
</dbReference>
<dbReference type="PROSITE" id="PS50885">
    <property type="entry name" value="HAMP"/>
    <property type="match status" value="1"/>
</dbReference>
<evidence type="ECO:0000259" key="12">
    <source>
        <dbReference type="PROSITE" id="PS50885"/>
    </source>
</evidence>
<dbReference type="GO" id="GO:0004673">
    <property type="term" value="F:protein histidine kinase activity"/>
    <property type="evidence" value="ECO:0007669"/>
    <property type="project" value="UniProtKB-EC"/>
</dbReference>
<evidence type="ECO:0000256" key="10">
    <source>
        <dbReference type="SAM" id="Phobius"/>
    </source>
</evidence>
<feature type="transmembrane region" description="Helical" evidence="10">
    <location>
        <begin position="17"/>
        <end position="39"/>
    </location>
</feature>
<proteinExistence type="predicted"/>
<evidence type="ECO:0000256" key="1">
    <source>
        <dbReference type="ARBA" id="ARBA00000085"/>
    </source>
</evidence>
<dbReference type="PANTHER" id="PTHR42878:SF7">
    <property type="entry name" value="SENSOR HISTIDINE KINASE GLRK"/>
    <property type="match status" value="1"/>
</dbReference>
<keyword evidence="10" id="KW-1133">Transmembrane helix</keyword>
<dbReference type="PROSITE" id="PS50109">
    <property type="entry name" value="HIS_KIN"/>
    <property type="match status" value="1"/>
</dbReference>
<keyword evidence="7" id="KW-0418">Kinase</keyword>
<sequence length="551" mass="61491">MTFKTGIKWSGGIAGRLVFNILLMSSVFTLVATAIQLYLDYNSDVGQLNAQMEQIDNSFVQSITDDVWNIDFAQVAVHLNGILQLPDVVYVRVEPVDFDTIAVGKPAVGAKLVRRVPLFLDKDGVRNHLGTLTVEAGMDGVYQRLRRRVSIVLVTQAIKTFLVSAFMLFIFNQILIRHLDKIAAKARDFSLDDPSEALTLERRSRQERPDELDDVVSAFNQMQSALHHSYQKLLENHEELNHHKENLEKLVEARTAQLHATQQGMIENAHQAGMAEIAIGVLHHIGNTLNSLNISGHVINETLRKSAIEKVRRATQLVEAQGDERQTFFEKDPRGRQLTTYYFEVGKQLTREHAHLSKEAQKLEKFIKDIKDTIFSQQEYAHVGSIAQAIDPANLFKEVLRLEQLSLAQAKIKVALDFQTTPRSFLPVNKIRFVMQQLLKNARDAVKHAEINQPGLIRVSLHYDAAATMILFEINDNGVGIGECDLVNIFRSGYSTKEGGLGFGLHACANIMAELGGALTAHSNGPGSGATFKVAFPVKSRVQVQETRKDA</sequence>
<dbReference type="InterPro" id="IPR050351">
    <property type="entry name" value="BphY/WalK/GraS-like"/>
</dbReference>
<dbReference type="PANTHER" id="PTHR42878">
    <property type="entry name" value="TWO-COMPONENT HISTIDINE KINASE"/>
    <property type="match status" value="1"/>
</dbReference>
<dbReference type="EC" id="2.7.13.3" evidence="3"/>
<keyword evidence="14" id="KW-1185">Reference proteome</keyword>
<keyword evidence="8" id="KW-0067">ATP-binding</keyword>
<dbReference type="PRINTS" id="PR00344">
    <property type="entry name" value="BCTRLSENSOR"/>
</dbReference>
<protein>
    <recommendedName>
        <fullName evidence="3">histidine kinase</fullName>
        <ecNumber evidence="3">2.7.13.3</ecNumber>
    </recommendedName>
</protein>
<dbReference type="SUPFAM" id="SSF55874">
    <property type="entry name" value="ATPase domain of HSP90 chaperone/DNA topoisomerase II/histidine kinase"/>
    <property type="match status" value="1"/>
</dbReference>
<dbReference type="InterPro" id="IPR033414">
    <property type="entry name" value="Sensor_dom"/>
</dbReference>
<dbReference type="Proteomes" id="UP000664417">
    <property type="component" value="Unassembled WGS sequence"/>
</dbReference>
<gene>
    <name evidence="13" type="ORF">J3U88_31625</name>
</gene>
<keyword evidence="10" id="KW-0812">Transmembrane</keyword>
<comment type="catalytic activity">
    <reaction evidence="1">
        <text>ATP + protein L-histidine = ADP + protein N-phospho-L-histidine.</text>
        <dbReference type="EC" id="2.7.13.3"/>
    </reaction>
</comment>
<keyword evidence="9" id="KW-0902">Two-component regulatory system</keyword>
<evidence type="ECO:0000313" key="13">
    <source>
        <dbReference type="EMBL" id="MBO1323058.1"/>
    </source>
</evidence>
<dbReference type="EMBL" id="JAFREP010000048">
    <property type="protein sequence ID" value="MBO1323058.1"/>
    <property type="molecule type" value="Genomic_DNA"/>
</dbReference>
<keyword evidence="4" id="KW-0597">Phosphoprotein</keyword>